<dbReference type="AlphaFoldDB" id="A0A1I2BUV1"/>
<keyword evidence="7" id="KW-1185">Reference proteome</keyword>
<dbReference type="PROSITE" id="PS50076">
    <property type="entry name" value="DNAJ_2"/>
    <property type="match status" value="1"/>
</dbReference>
<dbReference type="PANTHER" id="PTHR45188:SF2">
    <property type="entry name" value="DNAJ HOMOLOG SUBFAMILY C MEMBER 7"/>
    <property type="match status" value="1"/>
</dbReference>
<keyword evidence="2 3" id="KW-0802">TPR repeat</keyword>
<accession>A0A1I2BUV1</accession>
<dbReference type="Gene3D" id="1.10.287.110">
    <property type="entry name" value="DnaJ domain"/>
    <property type="match status" value="1"/>
</dbReference>
<gene>
    <name evidence="6" type="ORF">SAMN04488541_1003142</name>
</gene>
<dbReference type="InterPro" id="IPR036869">
    <property type="entry name" value="J_dom_sf"/>
</dbReference>
<dbReference type="CDD" id="cd06257">
    <property type="entry name" value="DnaJ"/>
    <property type="match status" value="1"/>
</dbReference>
<dbReference type="Pfam" id="PF13432">
    <property type="entry name" value="TPR_16"/>
    <property type="match status" value="1"/>
</dbReference>
<dbReference type="Pfam" id="PF13181">
    <property type="entry name" value="TPR_8"/>
    <property type="match status" value="2"/>
</dbReference>
<feature type="transmembrane region" description="Helical" evidence="4">
    <location>
        <begin position="114"/>
        <end position="136"/>
    </location>
</feature>
<dbReference type="RefSeq" id="WP_091539616.1">
    <property type="nucleotide sequence ID" value="NZ_FONY01000003.1"/>
</dbReference>
<dbReference type="EMBL" id="FONY01000003">
    <property type="protein sequence ID" value="SFE59153.1"/>
    <property type="molecule type" value="Genomic_DNA"/>
</dbReference>
<evidence type="ECO:0000256" key="3">
    <source>
        <dbReference type="PROSITE-ProRule" id="PRU00339"/>
    </source>
</evidence>
<keyword evidence="1" id="KW-0677">Repeat</keyword>
<dbReference type="Proteomes" id="UP000199513">
    <property type="component" value="Unassembled WGS sequence"/>
</dbReference>
<dbReference type="Pfam" id="PF00226">
    <property type="entry name" value="DnaJ"/>
    <property type="match status" value="1"/>
</dbReference>
<feature type="domain" description="J" evidence="5">
    <location>
        <begin position="3"/>
        <end position="68"/>
    </location>
</feature>
<protein>
    <submittedName>
        <fullName evidence="6">TPR repeat-containing protein</fullName>
    </submittedName>
</protein>
<dbReference type="SUPFAM" id="SSF46565">
    <property type="entry name" value="Chaperone J-domain"/>
    <property type="match status" value="1"/>
</dbReference>
<dbReference type="InterPro" id="IPR001623">
    <property type="entry name" value="DnaJ_domain"/>
</dbReference>
<dbReference type="PROSITE" id="PS00636">
    <property type="entry name" value="DNAJ_1"/>
    <property type="match status" value="1"/>
</dbReference>
<dbReference type="InterPro" id="IPR019734">
    <property type="entry name" value="TPR_rpt"/>
</dbReference>
<dbReference type="SMART" id="SM00028">
    <property type="entry name" value="TPR"/>
    <property type="match status" value="6"/>
</dbReference>
<reference evidence="6 7" key="1">
    <citation type="submission" date="2016-10" db="EMBL/GenBank/DDBJ databases">
        <authorList>
            <person name="de Groot N.N."/>
        </authorList>
    </citation>
    <scope>NUCLEOTIDE SEQUENCE [LARGE SCALE GENOMIC DNA]</scope>
    <source>
        <strain>GEY</strain>
        <strain evidence="7">DSM 9560</strain>
    </source>
</reference>
<keyword evidence="4" id="KW-1133">Transmembrane helix</keyword>
<sequence>MENYYHILGLPNYASEEEIKRAFKKLALLYHPDRNPNNIEAEEKFKLVNQAYQVLSNPLQKRRYDEILLYDNYRYAFSFKQPERQQEPPQRQYKPPRTAYQTWRMERGKQEKQAIIISIAVVVYFFVVVTAFFQLYARLQYLWAVEAYENKQYEQALHHLRACTGADHSYARAYFLKGVIYMEHKDYNGEAVANFTLAIKNTYEVPTEYYYKRALAYTNLREESLAEEDFKTVLKEKPQYDSLITKMLADAYYERFRRYDKAIQMYKKYLKYEPHHQQTFYNLGFIYKEKEQYKDAINYFSKFLDYQKDNVEVRYERALCYLYDQQLVNSCADWQIVKQLNPDFQDPSLDFFCSRVDSTAVQRESN</sequence>
<dbReference type="Gene3D" id="1.25.40.10">
    <property type="entry name" value="Tetratricopeptide repeat domain"/>
    <property type="match status" value="2"/>
</dbReference>
<organism evidence="6 7">
    <name type="scientific">Thermoflexibacter ruber</name>
    <dbReference type="NCBI Taxonomy" id="1003"/>
    <lineage>
        <taxon>Bacteria</taxon>
        <taxon>Pseudomonadati</taxon>
        <taxon>Bacteroidota</taxon>
        <taxon>Cytophagia</taxon>
        <taxon>Cytophagales</taxon>
        <taxon>Thermoflexibacteraceae</taxon>
        <taxon>Thermoflexibacter</taxon>
    </lineage>
</organism>
<dbReference type="Pfam" id="PF13174">
    <property type="entry name" value="TPR_6"/>
    <property type="match status" value="1"/>
</dbReference>
<dbReference type="SMART" id="SM00271">
    <property type="entry name" value="DnaJ"/>
    <property type="match status" value="1"/>
</dbReference>
<evidence type="ECO:0000313" key="6">
    <source>
        <dbReference type="EMBL" id="SFE59153.1"/>
    </source>
</evidence>
<dbReference type="OrthoDB" id="1495940at2"/>
<name>A0A1I2BUV1_9BACT</name>
<evidence type="ECO:0000259" key="5">
    <source>
        <dbReference type="PROSITE" id="PS50076"/>
    </source>
</evidence>
<proteinExistence type="predicted"/>
<dbReference type="PROSITE" id="PS50005">
    <property type="entry name" value="TPR"/>
    <property type="match status" value="1"/>
</dbReference>
<dbReference type="InterPro" id="IPR018253">
    <property type="entry name" value="DnaJ_domain_CS"/>
</dbReference>
<feature type="repeat" description="TPR" evidence="3">
    <location>
        <begin position="277"/>
        <end position="310"/>
    </location>
</feature>
<dbReference type="InterPro" id="IPR011990">
    <property type="entry name" value="TPR-like_helical_dom_sf"/>
</dbReference>
<evidence type="ECO:0000256" key="2">
    <source>
        <dbReference type="ARBA" id="ARBA00022803"/>
    </source>
</evidence>
<dbReference type="STRING" id="1003.SAMN04488541_1003142"/>
<keyword evidence="4" id="KW-0472">Membrane</keyword>
<evidence type="ECO:0000256" key="4">
    <source>
        <dbReference type="SAM" id="Phobius"/>
    </source>
</evidence>
<evidence type="ECO:0000256" key="1">
    <source>
        <dbReference type="ARBA" id="ARBA00022737"/>
    </source>
</evidence>
<dbReference type="SUPFAM" id="SSF48452">
    <property type="entry name" value="TPR-like"/>
    <property type="match status" value="1"/>
</dbReference>
<dbReference type="PRINTS" id="PR00625">
    <property type="entry name" value="JDOMAIN"/>
</dbReference>
<keyword evidence="4" id="KW-0812">Transmembrane</keyword>
<evidence type="ECO:0000313" key="7">
    <source>
        <dbReference type="Proteomes" id="UP000199513"/>
    </source>
</evidence>
<dbReference type="PANTHER" id="PTHR45188">
    <property type="entry name" value="DNAJ PROTEIN P58IPK HOMOLOG"/>
    <property type="match status" value="1"/>
</dbReference>